<gene>
    <name evidence="1" type="ORF">PPIS_b0080</name>
</gene>
<evidence type="ECO:0000313" key="1">
    <source>
        <dbReference type="EMBL" id="ATD09309.1"/>
    </source>
</evidence>
<evidence type="ECO:0000313" key="2">
    <source>
        <dbReference type="Proteomes" id="UP000016521"/>
    </source>
</evidence>
<dbReference type="Proteomes" id="UP000016521">
    <property type="component" value="Chromosome II"/>
</dbReference>
<protein>
    <submittedName>
        <fullName evidence="1">Uncharacterized protein</fullName>
    </submittedName>
</protein>
<accession>A0ABM6NKB9</accession>
<keyword evidence="2" id="KW-1185">Reference proteome</keyword>
<organism evidence="1 2">
    <name type="scientific">Pseudoalteromonas piscicida</name>
    <dbReference type="NCBI Taxonomy" id="43662"/>
    <lineage>
        <taxon>Bacteria</taxon>
        <taxon>Pseudomonadati</taxon>
        <taxon>Pseudomonadota</taxon>
        <taxon>Gammaproteobacteria</taxon>
        <taxon>Alteromonadales</taxon>
        <taxon>Pseudoalteromonadaceae</taxon>
        <taxon>Pseudoalteromonas</taxon>
    </lineage>
</organism>
<reference evidence="1 2" key="1">
    <citation type="submission" date="2015-06" db="EMBL/GenBank/DDBJ databases">
        <authorList>
            <person name="Xie B.-B."/>
            <person name="Rong J.-C."/>
            <person name="Qin Q.-L."/>
            <person name="Zhang Y.-Z."/>
        </authorList>
    </citation>
    <scope>NUCLEOTIDE SEQUENCE [LARGE SCALE GENOMIC DNA]</scope>
    <source>
        <strain evidence="1 2">JCM 20779</strain>
    </source>
</reference>
<name>A0ABM6NKB9_PSEO7</name>
<sequence length="50" mass="5825">MYCVALLKGRYVIEVCKDQDDGVLLLRDEWLTDGNGEPLFRLFEVLCEFV</sequence>
<dbReference type="EMBL" id="CP011925">
    <property type="protein sequence ID" value="ATD09309.1"/>
    <property type="molecule type" value="Genomic_DNA"/>
</dbReference>
<proteinExistence type="predicted"/>